<accession>I0Z092</accession>
<dbReference type="RefSeq" id="XP_005648605.1">
    <property type="nucleotide sequence ID" value="XM_005648548.1"/>
</dbReference>
<dbReference type="CDD" id="cd15904">
    <property type="entry name" value="TSPO_MBR"/>
    <property type="match status" value="1"/>
</dbReference>
<evidence type="ECO:0000256" key="6">
    <source>
        <dbReference type="SAM" id="Phobius"/>
    </source>
</evidence>
<keyword evidence="3 6" id="KW-0812">Transmembrane</keyword>
<dbReference type="InterPro" id="IPR004307">
    <property type="entry name" value="TspO_MBR"/>
</dbReference>
<comment type="subcellular location">
    <subcellularLocation>
        <location evidence="1">Membrane</location>
        <topology evidence="1">Multi-pass membrane protein</topology>
    </subcellularLocation>
</comment>
<keyword evidence="8" id="KW-1185">Reference proteome</keyword>
<dbReference type="OrthoDB" id="8841220at2759"/>
<proteinExistence type="inferred from homology"/>
<evidence type="ECO:0000256" key="3">
    <source>
        <dbReference type="ARBA" id="ARBA00022692"/>
    </source>
</evidence>
<evidence type="ECO:0000313" key="8">
    <source>
        <dbReference type="Proteomes" id="UP000007264"/>
    </source>
</evidence>
<feature type="transmembrane region" description="Helical" evidence="6">
    <location>
        <begin position="129"/>
        <end position="147"/>
    </location>
</feature>
<feature type="transmembrane region" description="Helical" evidence="6">
    <location>
        <begin position="98"/>
        <end position="117"/>
    </location>
</feature>
<name>I0Z092_COCSC</name>
<dbReference type="AlphaFoldDB" id="I0Z092"/>
<gene>
    <name evidence="7" type="ORF">COCSUDRAFT_53207</name>
</gene>
<dbReference type="Proteomes" id="UP000007264">
    <property type="component" value="Unassembled WGS sequence"/>
</dbReference>
<comment type="caution">
    <text evidence="7">The sequence shown here is derived from an EMBL/GenBank/DDBJ whole genome shotgun (WGS) entry which is preliminary data.</text>
</comment>
<reference evidence="7 8" key="1">
    <citation type="journal article" date="2012" name="Genome Biol.">
        <title>The genome of the polar eukaryotic microalga coccomyxa subellipsoidea reveals traits of cold adaptation.</title>
        <authorList>
            <person name="Blanc G."/>
            <person name="Agarkova I."/>
            <person name="Grimwood J."/>
            <person name="Kuo A."/>
            <person name="Brueggeman A."/>
            <person name="Dunigan D."/>
            <person name="Gurnon J."/>
            <person name="Ladunga I."/>
            <person name="Lindquist E."/>
            <person name="Lucas S."/>
            <person name="Pangilinan J."/>
            <person name="Proschold T."/>
            <person name="Salamov A."/>
            <person name="Schmutz J."/>
            <person name="Weeks D."/>
            <person name="Yamada T."/>
            <person name="Claverie J.M."/>
            <person name="Grigoriev I."/>
            <person name="Van Etten J."/>
            <person name="Lomsadze A."/>
            <person name="Borodovsky M."/>
        </authorList>
    </citation>
    <scope>NUCLEOTIDE SEQUENCE [LARGE SCALE GENOMIC DNA]</scope>
    <source>
        <strain evidence="7 8">C-169</strain>
    </source>
</reference>
<feature type="transmembrane region" description="Helical" evidence="6">
    <location>
        <begin position="25"/>
        <end position="44"/>
    </location>
</feature>
<dbReference type="PANTHER" id="PTHR10057">
    <property type="entry name" value="PERIPHERAL-TYPE BENZODIAZEPINE RECEPTOR"/>
    <property type="match status" value="1"/>
</dbReference>
<dbReference type="PANTHER" id="PTHR10057:SF0">
    <property type="entry name" value="TRANSLOCATOR PROTEIN"/>
    <property type="match status" value="1"/>
</dbReference>
<dbReference type="GO" id="GO:0033013">
    <property type="term" value="P:tetrapyrrole metabolic process"/>
    <property type="evidence" value="ECO:0007669"/>
    <property type="project" value="UniProtKB-ARBA"/>
</dbReference>
<protein>
    <submittedName>
        <fullName evidence="7">TspO/MBR-related protein</fullName>
    </submittedName>
</protein>
<dbReference type="Pfam" id="PF03073">
    <property type="entry name" value="TspO_MBR"/>
    <property type="match status" value="1"/>
</dbReference>
<feature type="transmembrane region" description="Helical" evidence="6">
    <location>
        <begin position="65"/>
        <end position="86"/>
    </location>
</feature>
<dbReference type="FunFam" id="1.20.1260.100:FF:000001">
    <property type="entry name" value="translocator protein 2"/>
    <property type="match status" value="1"/>
</dbReference>
<dbReference type="GeneID" id="17042059"/>
<dbReference type="STRING" id="574566.I0Z092"/>
<keyword evidence="4 6" id="KW-1133">Transmembrane helix</keyword>
<dbReference type="EMBL" id="AGSI01000006">
    <property type="protein sequence ID" value="EIE24061.1"/>
    <property type="molecule type" value="Genomic_DNA"/>
</dbReference>
<dbReference type="KEGG" id="csl:COCSUDRAFT_53207"/>
<evidence type="ECO:0000256" key="1">
    <source>
        <dbReference type="ARBA" id="ARBA00004141"/>
    </source>
</evidence>
<evidence type="ECO:0000313" key="7">
    <source>
        <dbReference type="EMBL" id="EIE24061.1"/>
    </source>
</evidence>
<dbReference type="InterPro" id="IPR038330">
    <property type="entry name" value="TspO/MBR-related_sf"/>
</dbReference>
<evidence type="ECO:0000256" key="5">
    <source>
        <dbReference type="ARBA" id="ARBA00023136"/>
    </source>
</evidence>
<sequence length="183" mass="20141">MVQNIASAFEQSHQGLLAALPEADLGLLAAGAIVFGLQKLVPSYEDSYKLWYPKLKKPSWNPPSWVFPAVWIPLKILQSAALWLVWKSAGADKASISIPLAIFGVHALLGNQWNVVFFGRRDMPGSLKWMGAFWLSVAATAFSFYSVNPLAGLLVSPTQIWVTIAAKLNYDIVKLNKGDEKLK</sequence>
<evidence type="ECO:0000256" key="4">
    <source>
        <dbReference type="ARBA" id="ARBA00022989"/>
    </source>
</evidence>
<evidence type="ECO:0000256" key="2">
    <source>
        <dbReference type="ARBA" id="ARBA00007524"/>
    </source>
</evidence>
<dbReference type="eggNOG" id="KOG3797">
    <property type="taxonomic scope" value="Eukaryota"/>
</dbReference>
<comment type="similarity">
    <text evidence="2">Belongs to the TspO/BZRP family.</text>
</comment>
<organism evidence="7 8">
    <name type="scientific">Coccomyxa subellipsoidea (strain C-169)</name>
    <name type="common">Green microalga</name>
    <dbReference type="NCBI Taxonomy" id="574566"/>
    <lineage>
        <taxon>Eukaryota</taxon>
        <taxon>Viridiplantae</taxon>
        <taxon>Chlorophyta</taxon>
        <taxon>core chlorophytes</taxon>
        <taxon>Trebouxiophyceae</taxon>
        <taxon>Trebouxiophyceae incertae sedis</taxon>
        <taxon>Coccomyxaceae</taxon>
        <taxon>Coccomyxa</taxon>
        <taxon>Coccomyxa subellipsoidea</taxon>
    </lineage>
</organism>
<keyword evidence="5 6" id="KW-0472">Membrane</keyword>
<dbReference type="Gene3D" id="1.20.1260.100">
    <property type="entry name" value="TspO/MBR protein"/>
    <property type="match status" value="1"/>
</dbReference>
<dbReference type="GO" id="GO:0016020">
    <property type="term" value="C:membrane"/>
    <property type="evidence" value="ECO:0007669"/>
    <property type="project" value="UniProtKB-SubCell"/>
</dbReference>